<comment type="subunit">
    <text evidence="6">Heterotetramer.</text>
</comment>
<feature type="compositionally biased region" description="Basic and acidic residues" evidence="7">
    <location>
        <begin position="459"/>
        <end position="478"/>
    </location>
</feature>
<proteinExistence type="inferred from homology"/>
<dbReference type="GO" id="GO:0030488">
    <property type="term" value="P:tRNA methylation"/>
    <property type="evidence" value="ECO:0007669"/>
    <property type="project" value="EnsemblFungi"/>
</dbReference>
<dbReference type="PIRSF" id="PIRSF038170">
    <property type="entry name" value="tRNA_m1A_mtfrase"/>
    <property type="match status" value="1"/>
</dbReference>
<evidence type="ECO:0000256" key="2">
    <source>
        <dbReference type="ARBA" id="ARBA00008320"/>
    </source>
</evidence>
<protein>
    <recommendedName>
        <fullName evidence="3 6">tRNA (adenine(58)-N(1))-methyltransferase non-catalytic subunit TRM6</fullName>
    </recommendedName>
</protein>
<keyword evidence="9" id="KW-1185">Reference proteome</keyword>
<dbReference type="EMBL" id="CP000502">
    <property type="protein sequence ID" value="ABN68475.2"/>
    <property type="molecule type" value="Genomic_DNA"/>
</dbReference>
<dbReference type="GO" id="GO:0031515">
    <property type="term" value="C:tRNA (m1A) methyltransferase complex"/>
    <property type="evidence" value="ECO:0007669"/>
    <property type="project" value="UniProtKB-UniRule"/>
</dbReference>
<comment type="function">
    <text evidence="6">Substrate-binding subunit of tRNA (adenine-N1-)-methyltransferase, which catalyzes the formation of N1-methyladenine at position 58 (m1A58) in initiator methionyl-tRNA.</text>
</comment>
<dbReference type="GeneID" id="4840821"/>
<evidence type="ECO:0000313" key="8">
    <source>
        <dbReference type="EMBL" id="ABN68475.2"/>
    </source>
</evidence>
<dbReference type="GO" id="GO:0005634">
    <property type="term" value="C:nucleus"/>
    <property type="evidence" value="ECO:0007669"/>
    <property type="project" value="UniProtKB-SubCell"/>
</dbReference>
<dbReference type="eggNOG" id="KOG1416">
    <property type="taxonomic scope" value="Eukaryota"/>
</dbReference>
<evidence type="ECO:0000256" key="1">
    <source>
        <dbReference type="ARBA" id="ARBA00004123"/>
    </source>
</evidence>
<reference evidence="8 9" key="1">
    <citation type="journal article" date="2007" name="Nat. Biotechnol.">
        <title>Genome sequence of the lignocellulose-bioconverting and xylose-fermenting yeast Pichia stipitis.</title>
        <authorList>
            <person name="Jeffries T.W."/>
            <person name="Grigoriev I.V."/>
            <person name="Grimwood J."/>
            <person name="Laplaza J.M."/>
            <person name="Aerts A."/>
            <person name="Salamov A."/>
            <person name="Schmutz J."/>
            <person name="Lindquist E."/>
            <person name="Dehal P."/>
            <person name="Shapiro H."/>
            <person name="Jin Y.S."/>
            <person name="Passoth V."/>
            <person name="Richardson P.M."/>
        </authorList>
    </citation>
    <scope>NUCLEOTIDE SEQUENCE [LARGE SCALE GENOMIC DNA]</scope>
    <source>
        <strain evidence="9">ATCC 58785 / CBS 6054 / NBRC 10063 / NRRL Y-11545</strain>
    </source>
</reference>
<keyword evidence="4 6" id="KW-0819">tRNA processing</keyword>
<dbReference type="Pfam" id="PF04189">
    <property type="entry name" value="Gcd10p"/>
    <property type="match status" value="1"/>
</dbReference>
<accession>A3M090</accession>
<evidence type="ECO:0000256" key="3">
    <source>
        <dbReference type="ARBA" id="ARBA00021704"/>
    </source>
</evidence>
<dbReference type="AlphaFoldDB" id="A3M090"/>
<dbReference type="InterPro" id="IPR017423">
    <property type="entry name" value="TRM6"/>
</dbReference>
<gene>
    <name evidence="8" type="ORF">PICST_33825</name>
</gene>
<dbReference type="HOGENOM" id="CLU_010916_1_1_1"/>
<comment type="similarity">
    <text evidence="2 6">Belongs to the TRM6/GCD10 family.</text>
</comment>
<evidence type="ECO:0000256" key="5">
    <source>
        <dbReference type="ARBA" id="ARBA00023242"/>
    </source>
</evidence>
<dbReference type="Proteomes" id="UP000002258">
    <property type="component" value="Chromosome 8"/>
</dbReference>
<dbReference type="RefSeq" id="XP_001386504.2">
    <property type="nucleotide sequence ID" value="XM_001386467.1"/>
</dbReference>
<dbReference type="InParanoid" id="A3M090"/>
<name>A3M090_PICST</name>
<dbReference type="OrthoDB" id="10254665at2759"/>
<dbReference type="FunCoup" id="A3M090">
    <property type="interactions" value="964"/>
</dbReference>
<evidence type="ECO:0000256" key="4">
    <source>
        <dbReference type="ARBA" id="ARBA00022694"/>
    </source>
</evidence>
<sequence>MTEVEIPEVTTSSDESTRIIEKSSKIITAYQHALIRLPSEGLKIVQLRPDGVISLGKFGSFEVNEILGFPFGQSFEILENLKVKPTKSISQLHDDGEAGENSDEAIEDVEKEKDELTKMFSNSAEHNQNIINIGSKIQKLSNEEIDELKKSGATSKIGQTIIEKMIAGHEGFEKKTIFSQQKYLKRKQQKFLRRFTVEYLGASQLLQYYIEKDIQRVLDMSEESLGLLMTYANIRPGGRYLVIDETGGVILYAMMERMKGQGSIVLVHDNEHPNIIALRHSDYPEESINSMIKTINWLQFVEPDNEKIDWEDATAEELEEMKPSKRAQYDRRSKRAHEINEVINIVQEGNFDALVSVSSLHMPTLLEHVLPTIGGSRPVVIYNQFKELLLETQHFLMSDKRVLAPSIFESRVRAYQTIPGRMHPLMTMRGFGGYVLWGTRVIPKESGVQAIGRGIIKRKREDTPSTEDEKSDKKPKEE</sequence>
<feature type="region of interest" description="Disordered" evidence="7">
    <location>
        <begin position="453"/>
        <end position="478"/>
    </location>
</feature>
<dbReference type="OMA" id="TRCRPYQ"/>
<organism evidence="8 9">
    <name type="scientific">Scheffersomyces stipitis (strain ATCC 58785 / CBS 6054 / NBRC 10063 / NRRL Y-11545)</name>
    <name type="common">Yeast</name>
    <name type="synonym">Pichia stipitis</name>
    <dbReference type="NCBI Taxonomy" id="322104"/>
    <lineage>
        <taxon>Eukaryota</taxon>
        <taxon>Fungi</taxon>
        <taxon>Dikarya</taxon>
        <taxon>Ascomycota</taxon>
        <taxon>Saccharomycotina</taxon>
        <taxon>Pichiomycetes</taxon>
        <taxon>Debaryomycetaceae</taxon>
        <taxon>Scheffersomyces</taxon>
    </lineage>
</organism>
<keyword evidence="5 6" id="KW-0539">Nucleus</keyword>
<dbReference type="GO" id="GO:0160107">
    <property type="term" value="F:tRNA (adenine(58)-N1)-methyltransferase activity"/>
    <property type="evidence" value="ECO:0007669"/>
    <property type="project" value="EnsemblFungi"/>
</dbReference>
<dbReference type="PANTHER" id="PTHR12945:SF0">
    <property type="entry name" value="TRNA (ADENINE(58)-N(1))-METHYLTRANSFERASE NON-CATALYTIC SUBUNIT TRM6"/>
    <property type="match status" value="1"/>
</dbReference>
<dbReference type="KEGG" id="pic:PICST_33825"/>
<comment type="subcellular location">
    <subcellularLocation>
        <location evidence="1 6">Nucleus</location>
    </subcellularLocation>
</comment>
<evidence type="ECO:0000256" key="6">
    <source>
        <dbReference type="PIRNR" id="PIRNR038170"/>
    </source>
</evidence>
<dbReference type="PANTHER" id="PTHR12945">
    <property type="entry name" value="TRANSLATION INITIATION FACTOR EIF3-RELATED"/>
    <property type="match status" value="1"/>
</dbReference>
<evidence type="ECO:0000313" key="9">
    <source>
        <dbReference type="Proteomes" id="UP000002258"/>
    </source>
</evidence>
<dbReference type="STRING" id="322104.A3M090"/>
<evidence type="ECO:0000256" key="7">
    <source>
        <dbReference type="SAM" id="MobiDB-lite"/>
    </source>
</evidence>